<dbReference type="InterPro" id="IPR049979">
    <property type="entry name" value="Cys_resp_CS_actino"/>
</dbReference>
<evidence type="ECO:0000313" key="2">
    <source>
        <dbReference type="Proteomes" id="UP000585638"/>
    </source>
</evidence>
<reference evidence="1 2" key="1">
    <citation type="submission" date="2020-08" db="EMBL/GenBank/DDBJ databases">
        <title>Sequencing the genomes of 1000 actinobacteria strains.</title>
        <authorList>
            <person name="Klenk H.-P."/>
        </authorList>
    </citation>
    <scope>NUCLEOTIDE SEQUENCE [LARGE SCALE GENOMIC DNA]</scope>
    <source>
        <strain evidence="1 2">DSM 43851</strain>
    </source>
</reference>
<organism evidence="1 2">
    <name type="scientific">Kutzneria kofuensis</name>
    <dbReference type="NCBI Taxonomy" id="103725"/>
    <lineage>
        <taxon>Bacteria</taxon>
        <taxon>Bacillati</taxon>
        <taxon>Actinomycetota</taxon>
        <taxon>Actinomycetes</taxon>
        <taxon>Pseudonocardiales</taxon>
        <taxon>Pseudonocardiaceae</taxon>
        <taxon>Kutzneria</taxon>
    </lineage>
</organism>
<sequence>MSALELRLVVRRHVDFQRVSSAMCGLSVR</sequence>
<protein>
    <submittedName>
        <fullName evidence="1">Uncharacterized protein</fullName>
    </submittedName>
</protein>
<proteinExistence type="predicted"/>
<dbReference type="RefSeq" id="WP_312890013.1">
    <property type="nucleotide sequence ID" value="NZ_BAAAWY010000046.1"/>
</dbReference>
<dbReference type="AlphaFoldDB" id="A0A7W9KDT4"/>
<gene>
    <name evidence="1" type="ORF">BJ998_001922</name>
</gene>
<name>A0A7W9KDT4_9PSEU</name>
<evidence type="ECO:0000313" key="1">
    <source>
        <dbReference type="EMBL" id="MBB5890726.1"/>
    </source>
</evidence>
<accession>A0A7W9KDT4</accession>
<dbReference type="EMBL" id="JACHIR010000001">
    <property type="protein sequence ID" value="MBB5890726.1"/>
    <property type="molecule type" value="Genomic_DNA"/>
</dbReference>
<dbReference type="Proteomes" id="UP000585638">
    <property type="component" value="Unassembled WGS sequence"/>
</dbReference>
<keyword evidence="2" id="KW-1185">Reference proteome</keyword>
<dbReference type="NCBIfam" id="NF042934">
    <property type="entry name" value="cis_reg_atten"/>
    <property type="match status" value="1"/>
</dbReference>
<comment type="caution">
    <text evidence="1">The sequence shown here is derived from an EMBL/GenBank/DDBJ whole genome shotgun (WGS) entry which is preliminary data.</text>
</comment>